<evidence type="ECO:0000313" key="3">
    <source>
        <dbReference type="Proteomes" id="UP000178344"/>
    </source>
</evidence>
<gene>
    <name evidence="2" type="ORF">A2671_00765</name>
</gene>
<reference evidence="2 3" key="1">
    <citation type="journal article" date="2016" name="Nat. Commun.">
        <title>Thousands of microbial genomes shed light on interconnected biogeochemical processes in an aquifer system.</title>
        <authorList>
            <person name="Anantharaman K."/>
            <person name="Brown C.T."/>
            <person name="Hug L.A."/>
            <person name="Sharon I."/>
            <person name="Castelle C.J."/>
            <person name="Probst A.J."/>
            <person name="Thomas B.C."/>
            <person name="Singh A."/>
            <person name="Wilkins M.J."/>
            <person name="Karaoz U."/>
            <person name="Brodie E.L."/>
            <person name="Williams K.H."/>
            <person name="Hubbard S.S."/>
            <person name="Banfield J.F."/>
        </authorList>
    </citation>
    <scope>NUCLEOTIDE SEQUENCE [LARGE SCALE GENOMIC DNA]</scope>
</reference>
<protein>
    <submittedName>
        <fullName evidence="2">Uncharacterized protein</fullName>
    </submittedName>
</protein>
<proteinExistence type="predicted"/>
<evidence type="ECO:0000313" key="2">
    <source>
        <dbReference type="EMBL" id="OGG47471.1"/>
    </source>
</evidence>
<keyword evidence="1" id="KW-0812">Transmembrane</keyword>
<name>A0A1F6CEP6_9BACT</name>
<organism evidence="2 3">
    <name type="scientific">Candidatus Kaiserbacteria bacterium RIFCSPHIGHO2_01_FULL_49_13</name>
    <dbReference type="NCBI Taxonomy" id="1798477"/>
    <lineage>
        <taxon>Bacteria</taxon>
        <taxon>Candidatus Kaiseribacteriota</taxon>
    </lineage>
</organism>
<feature type="transmembrane region" description="Helical" evidence="1">
    <location>
        <begin position="29"/>
        <end position="50"/>
    </location>
</feature>
<dbReference type="EMBL" id="MFKQ01000009">
    <property type="protein sequence ID" value="OGG47471.1"/>
    <property type="molecule type" value="Genomic_DNA"/>
</dbReference>
<dbReference type="Proteomes" id="UP000178344">
    <property type="component" value="Unassembled WGS sequence"/>
</dbReference>
<comment type="caution">
    <text evidence="2">The sequence shown here is derived from an EMBL/GenBank/DDBJ whole genome shotgun (WGS) entry which is preliminary data.</text>
</comment>
<accession>A0A1F6CEP6</accession>
<keyword evidence="1" id="KW-1133">Transmembrane helix</keyword>
<dbReference type="AlphaFoldDB" id="A0A1F6CEP6"/>
<sequence length="106" mass="11985">MTRPNFKKFFKRSKRGKDLSARAARDWNVILAMTFACGFIMIMISGYFFLGARGGDFFGKTAAEEPAATPTLNRATLESIITFYGEREKTFNELLKTKPAFVDPSR</sequence>
<evidence type="ECO:0000256" key="1">
    <source>
        <dbReference type="SAM" id="Phobius"/>
    </source>
</evidence>
<keyword evidence="1" id="KW-0472">Membrane</keyword>